<dbReference type="PANTHER" id="PTHR30086:SF19">
    <property type="entry name" value="THREONINE EFFLUX PROTEIN"/>
    <property type="match status" value="1"/>
</dbReference>
<dbReference type="AlphaFoldDB" id="A0A0M6YLL1"/>
<evidence type="ECO:0000256" key="5">
    <source>
        <dbReference type="ARBA" id="ARBA00023136"/>
    </source>
</evidence>
<keyword evidence="8" id="KW-1185">Reference proteome</keyword>
<evidence type="ECO:0000256" key="2">
    <source>
        <dbReference type="ARBA" id="ARBA00022475"/>
    </source>
</evidence>
<evidence type="ECO:0000256" key="1">
    <source>
        <dbReference type="ARBA" id="ARBA00004651"/>
    </source>
</evidence>
<dbReference type="PANTHER" id="PTHR30086">
    <property type="entry name" value="ARGININE EXPORTER PROTEIN ARGO"/>
    <property type="match status" value="1"/>
</dbReference>
<dbReference type="EMBL" id="CXSU01000012">
    <property type="protein sequence ID" value="CTQ50784.1"/>
    <property type="molecule type" value="Genomic_DNA"/>
</dbReference>
<dbReference type="OrthoDB" id="9804822at2"/>
<dbReference type="InterPro" id="IPR001123">
    <property type="entry name" value="LeuE-type"/>
</dbReference>
<dbReference type="Proteomes" id="UP000049222">
    <property type="component" value="Unassembled WGS sequence"/>
</dbReference>
<keyword evidence="3 6" id="KW-0812">Transmembrane</keyword>
<keyword evidence="4 6" id="KW-1133">Transmembrane helix</keyword>
<proteinExistence type="predicted"/>
<evidence type="ECO:0000313" key="7">
    <source>
        <dbReference type="EMBL" id="CTQ50784.1"/>
    </source>
</evidence>
<feature type="transmembrane region" description="Helical" evidence="6">
    <location>
        <begin position="71"/>
        <end position="92"/>
    </location>
</feature>
<evidence type="ECO:0000256" key="4">
    <source>
        <dbReference type="ARBA" id="ARBA00022989"/>
    </source>
</evidence>
<sequence>MTALAFASVALVHLLAAISPGPSFVLSIKTAAAEGFRPALGLALGFGIGAAIWALLALVGLSLLFQVVPVLFTVLKLGGALFLIWIAILMWRHAPDPMPQAADIAPRSMASAIRLGIVTMFANPKPAIFFGAVFLSFVPAETTVLAKAIIVFNIFWVEAAWYILVARLFSLPAARAGYARFKTKMDRTLGVALGALGVRLALP</sequence>
<dbReference type="STRING" id="420998.JDO7802_02813"/>
<evidence type="ECO:0000256" key="3">
    <source>
        <dbReference type="ARBA" id="ARBA00022692"/>
    </source>
</evidence>
<dbReference type="RefSeq" id="WP_055086530.1">
    <property type="nucleotide sequence ID" value="NZ_CXSU01000012.1"/>
</dbReference>
<protein>
    <submittedName>
        <fullName evidence="7">Threonine efflux protein</fullName>
    </submittedName>
</protein>
<dbReference type="GO" id="GO:0015171">
    <property type="term" value="F:amino acid transmembrane transporter activity"/>
    <property type="evidence" value="ECO:0007669"/>
    <property type="project" value="TreeGrafter"/>
</dbReference>
<dbReference type="Pfam" id="PF01810">
    <property type="entry name" value="LysE"/>
    <property type="match status" value="1"/>
</dbReference>
<reference evidence="7 8" key="1">
    <citation type="submission" date="2015-07" db="EMBL/GenBank/DDBJ databases">
        <authorList>
            <person name="Noorani M."/>
        </authorList>
    </citation>
    <scope>NUCLEOTIDE SEQUENCE [LARGE SCALE GENOMIC DNA]</scope>
    <source>
        <strain evidence="7 8">CECT 7802</strain>
    </source>
</reference>
<keyword evidence="2" id="KW-1003">Cell membrane</keyword>
<dbReference type="GO" id="GO:0005886">
    <property type="term" value="C:plasma membrane"/>
    <property type="evidence" value="ECO:0007669"/>
    <property type="project" value="UniProtKB-SubCell"/>
</dbReference>
<feature type="transmembrane region" description="Helical" evidence="6">
    <location>
        <begin position="160"/>
        <end position="178"/>
    </location>
</feature>
<keyword evidence="5 6" id="KW-0472">Membrane</keyword>
<accession>A0A0M6YLL1</accession>
<gene>
    <name evidence="7" type="primary">rhtC_5</name>
    <name evidence="7" type="ORF">JDO7802_02813</name>
</gene>
<organism evidence="7 8">
    <name type="scientific">Jannaschia donghaensis</name>
    <dbReference type="NCBI Taxonomy" id="420998"/>
    <lineage>
        <taxon>Bacteria</taxon>
        <taxon>Pseudomonadati</taxon>
        <taxon>Pseudomonadota</taxon>
        <taxon>Alphaproteobacteria</taxon>
        <taxon>Rhodobacterales</taxon>
        <taxon>Roseobacteraceae</taxon>
        <taxon>Jannaschia</taxon>
    </lineage>
</organism>
<feature type="transmembrane region" description="Helical" evidence="6">
    <location>
        <begin position="43"/>
        <end position="64"/>
    </location>
</feature>
<evidence type="ECO:0000256" key="6">
    <source>
        <dbReference type="SAM" id="Phobius"/>
    </source>
</evidence>
<comment type="subcellular location">
    <subcellularLocation>
        <location evidence="1">Cell membrane</location>
        <topology evidence="1">Multi-pass membrane protein</topology>
    </subcellularLocation>
</comment>
<name>A0A0M6YLL1_9RHOB</name>
<evidence type="ECO:0000313" key="8">
    <source>
        <dbReference type="Proteomes" id="UP000049222"/>
    </source>
</evidence>